<name>A0A6V8LSW3_9BACT</name>
<dbReference type="GO" id="GO:0019379">
    <property type="term" value="P:sulfate assimilation, phosphoadenylyl sulfate reduction by phosphoadenylyl-sulfate reductase (thioredoxin)"/>
    <property type="evidence" value="ECO:0007669"/>
    <property type="project" value="InterPro"/>
</dbReference>
<dbReference type="SUPFAM" id="SSF52402">
    <property type="entry name" value="Adenine nucleotide alpha hydrolases-like"/>
    <property type="match status" value="1"/>
</dbReference>
<reference evidence="4 5" key="1">
    <citation type="submission" date="2020-04" db="EMBL/GenBank/DDBJ databases">
        <authorList>
            <consortium name="Desulfovibrio sp. FSS-1 genome sequencing consortium"/>
            <person name="Shimoshige H."/>
            <person name="Kobayashi H."/>
            <person name="Maekawa T."/>
        </authorList>
    </citation>
    <scope>NUCLEOTIDE SEQUENCE [LARGE SCALE GENOMIC DNA]</scope>
    <source>
        <strain evidence="4 5">SIID29052-01</strain>
    </source>
</reference>
<dbReference type="EC" id="1.8.4.10" evidence="4"/>
<evidence type="ECO:0000256" key="2">
    <source>
        <dbReference type="ARBA" id="ARBA00023002"/>
    </source>
</evidence>
<evidence type="ECO:0000313" key="5">
    <source>
        <dbReference type="Proteomes" id="UP000494245"/>
    </source>
</evidence>
<dbReference type="PANTHER" id="PTHR43196:SF1">
    <property type="entry name" value="SULFATE ADENYLYLTRANSFERASE SUBUNIT 2"/>
    <property type="match status" value="1"/>
</dbReference>
<dbReference type="PIRSF" id="PIRSF000857">
    <property type="entry name" value="PAPS_reductase"/>
    <property type="match status" value="1"/>
</dbReference>
<comment type="similarity">
    <text evidence="1">Belongs to the PAPS reductase family. CysH subfamily.</text>
</comment>
<evidence type="ECO:0000259" key="3">
    <source>
        <dbReference type="Pfam" id="PF01507"/>
    </source>
</evidence>
<feature type="domain" description="Phosphoadenosine phosphosulphate reductase" evidence="3">
    <location>
        <begin position="28"/>
        <end position="190"/>
    </location>
</feature>
<dbReference type="PANTHER" id="PTHR43196">
    <property type="entry name" value="SULFATE ADENYLYLTRANSFERASE SUBUNIT 2"/>
    <property type="match status" value="1"/>
</dbReference>
<evidence type="ECO:0000313" key="4">
    <source>
        <dbReference type="EMBL" id="GFK95562.1"/>
    </source>
</evidence>
<dbReference type="InterPro" id="IPR004511">
    <property type="entry name" value="PAPS/APS_Rdtase"/>
</dbReference>
<dbReference type="GO" id="GO:0004604">
    <property type="term" value="F:phosphoadenylyl-sulfate reductase (thioredoxin) activity"/>
    <property type="evidence" value="ECO:0007669"/>
    <property type="project" value="InterPro"/>
</dbReference>
<accession>A0A6V8LSW3</accession>
<dbReference type="InterPro" id="IPR002500">
    <property type="entry name" value="PAPS_reduct_dom"/>
</dbReference>
<keyword evidence="5" id="KW-1185">Reference proteome</keyword>
<dbReference type="Gene3D" id="3.40.50.620">
    <property type="entry name" value="HUPs"/>
    <property type="match status" value="1"/>
</dbReference>
<organism evidence="4 5">
    <name type="scientific">Fundidesulfovibrio magnetotacticus</name>
    <dbReference type="NCBI Taxonomy" id="2730080"/>
    <lineage>
        <taxon>Bacteria</taxon>
        <taxon>Pseudomonadati</taxon>
        <taxon>Thermodesulfobacteriota</taxon>
        <taxon>Desulfovibrionia</taxon>
        <taxon>Desulfovibrionales</taxon>
        <taxon>Desulfovibrionaceae</taxon>
        <taxon>Fundidesulfovibrio</taxon>
    </lineage>
</organism>
<protein>
    <submittedName>
        <fullName evidence="4">Thioredoxin-dependent 5'-adenylylsulfate reductase</fullName>
        <ecNumber evidence="4">1.8.4.10</ecNumber>
    </submittedName>
</protein>
<dbReference type="EMBL" id="BLTE01000018">
    <property type="protein sequence ID" value="GFK95562.1"/>
    <property type="molecule type" value="Genomic_DNA"/>
</dbReference>
<evidence type="ECO:0000256" key="1">
    <source>
        <dbReference type="ARBA" id="ARBA00009732"/>
    </source>
</evidence>
<dbReference type="RefSeq" id="WP_173086677.1">
    <property type="nucleotide sequence ID" value="NZ_BLTE01000018.1"/>
</dbReference>
<dbReference type="GO" id="GO:0043866">
    <property type="term" value="F:adenylyl-sulfate reductase (thioredoxin) activity"/>
    <property type="evidence" value="ECO:0007669"/>
    <property type="project" value="UniProtKB-EC"/>
</dbReference>
<dbReference type="Pfam" id="PF01507">
    <property type="entry name" value="PAPS_reduct"/>
    <property type="match status" value="1"/>
</dbReference>
<dbReference type="Proteomes" id="UP000494245">
    <property type="component" value="Unassembled WGS sequence"/>
</dbReference>
<keyword evidence="2 4" id="KW-0560">Oxidoreductase</keyword>
<dbReference type="AlphaFoldDB" id="A0A6V8LSW3"/>
<comment type="caution">
    <text evidence="4">The sequence shown here is derived from an EMBL/GenBank/DDBJ whole genome shotgun (WGS) entry which is preliminary data.</text>
</comment>
<sequence length="219" mass="24605">MQSLQEKLAHTIDFLESLLKDRDPSCVAVAWTGGKDSTVVLNLWRAVTPGPLKAVNLDTGHKFPEILAFRDRMAREWGVDLHIVRPLPEEIPQEIAQDKMACCRALKVEPLRRAVAQMGLEVLLSGVRADENRARKNLDLLEDRNGYLQANPILHWTEMDVWALITQRGLPYCELYDRGYRSLGCVPCTALSAPGLGERGGRDSEKEARMAELHALGYF</sequence>
<dbReference type="InterPro" id="IPR014729">
    <property type="entry name" value="Rossmann-like_a/b/a_fold"/>
</dbReference>
<gene>
    <name evidence="4" type="primary">cysH</name>
    <name evidence="4" type="ORF">NNJEOMEG_03429</name>
</gene>
<proteinExistence type="inferred from homology"/>
<reference evidence="4 5" key="2">
    <citation type="submission" date="2020-05" db="EMBL/GenBank/DDBJ databases">
        <title>Draft genome sequence of Desulfovibrio sp. strainFSS-1.</title>
        <authorList>
            <person name="Shimoshige H."/>
            <person name="Kobayashi H."/>
            <person name="Maekawa T."/>
        </authorList>
    </citation>
    <scope>NUCLEOTIDE SEQUENCE [LARGE SCALE GENOMIC DNA]</scope>
    <source>
        <strain evidence="4 5">SIID29052-01</strain>
    </source>
</reference>
<dbReference type="InterPro" id="IPR050128">
    <property type="entry name" value="Sulfate_adenylyltrnsfr_sub2"/>
</dbReference>